<evidence type="ECO:0000313" key="7">
    <source>
        <dbReference type="EMBL" id="KZD66381.1"/>
    </source>
</evidence>
<dbReference type="FunFam" id="3.30.479.30:FF:000004">
    <property type="entry name" value="Putative membrane protease family, stomatin"/>
    <property type="match status" value="1"/>
</dbReference>
<proteinExistence type="inferred from homology"/>
<dbReference type="InterPro" id="IPR018080">
    <property type="entry name" value="Band_7/stomatin-like_CS"/>
</dbReference>
<dbReference type="InterPro" id="IPR050710">
    <property type="entry name" value="Band7/mec-2_domain"/>
</dbReference>
<comment type="similarity">
    <text evidence="2">Belongs to the band 7/mec-2 family.</text>
</comment>
<accession>A0A164P858</accession>
<keyword evidence="7" id="KW-0645">Protease</keyword>
<evidence type="ECO:0000256" key="1">
    <source>
        <dbReference type="ARBA" id="ARBA00004167"/>
    </source>
</evidence>
<evidence type="ECO:0000313" key="8">
    <source>
        <dbReference type="Proteomes" id="UP000076482"/>
    </source>
</evidence>
<dbReference type="CDD" id="cd08829">
    <property type="entry name" value="SPFH_paraslipin"/>
    <property type="match status" value="1"/>
</dbReference>
<keyword evidence="3" id="KW-0812">Transmembrane</keyword>
<dbReference type="InterPro" id="IPR036013">
    <property type="entry name" value="Band_7/SPFH_dom_sf"/>
</dbReference>
<dbReference type="PRINTS" id="PR00721">
    <property type="entry name" value="STOMATIN"/>
</dbReference>
<comment type="caution">
    <text evidence="7">The sequence shown here is derived from an EMBL/GenBank/DDBJ whole genome shotgun (WGS) entry which is preliminary data.</text>
</comment>
<dbReference type="Pfam" id="PF01145">
    <property type="entry name" value="Band_7"/>
    <property type="match status" value="1"/>
</dbReference>
<dbReference type="GO" id="GO:0098552">
    <property type="term" value="C:side of membrane"/>
    <property type="evidence" value="ECO:0007669"/>
    <property type="project" value="UniProtKB-ARBA"/>
</dbReference>
<evidence type="ECO:0000256" key="2">
    <source>
        <dbReference type="ARBA" id="ARBA00008164"/>
    </source>
</evidence>
<dbReference type="PANTHER" id="PTHR43327:SF10">
    <property type="entry name" value="STOMATIN-LIKE PROTEIN 2, MITOCHONDRIAL"/>
    <property type="match status" value="1"/>
</dbReference>
<keyword evidence="4" id="KW-1133">Transmembrane helix</keyword>
<dbReference type="SMART" id="SM00244">
    <property type="entry name" value="PHB"/>
    <property type="match status" value="1"/>
</dbReference>
<evidence type="ECO:0000256" key="4">
    <source>
        <dbReference type="ARBA" id="ARBA00022989"/>
    </source>
</evidence>
<evidence type="ECO:0000256" key="5">
    <source>
        <dbReference type="ARBA" id="ARBA00023136"/>
    </source>
</evidence>
<dbReference type="PANTHER" id="PTHR43327">
    <property type="entry name" value="STOMATIN-LIKE PROTEIN 2, MITOCHONDRIAL"/>
    <property type="match status" value="1"/>
</dbReference>
<dbReference type="AlphaFoldDB" id="A0A164P858"/>
<evidence type="ECO:0000256" key="3">
    <source>
        <dbReference type="ARBA" id="ARBA00022692"/>
    </source>
</evidence>
<dbReference type="PROSITE" id="PS01270">
    <property type="entry name" value="BAND_7"/>
    <property type="match status" value="1"/>
</dbReference>
<evidence type="ECO:0000259" key="6">
    <source>
        <dbReference type="SMART" id="SM00244"/>
    </source>
</evidence>
<dbReference type="RefSeq" id="WP_063260991.1">
    <property type="nucleotide sequence ID" value="NZ_LJKE01000043.1"/>
</dbReference>
<dbReference type="GO" id="GO:0008233">
    <property type="term" value="F:peptidase activity"/>
    <property type="evidence" value="ECO:0007669"/>
    <property type="project" value="UniProtKB-KW"/>
</dbReference>
<dbReference type="GO" id="GO:0005886">
    <property type="term" value="C:plasma membrane"/>
    <property type="evidence" value="ECO:0007669"/>
    <property type="project" value="UniProtKB-ARBA"/>
</dbReference>
<dbReference type="Gene3D" id="3.30.479.30">
    <property type="entry name" value="Band 7 domain"/>
    <property type="match status" value="1"/>
</dbReference>
<feature type="domain" description="Band 7" evidence="6">
    <location>
        <begin position="21"/>
        <end position="179"/>
    </location>
</feature>
<dbReference type="InterPro" id="IPR001107">
    <property type="entry name" value="Band_7"/>
</dbReference>
<name>A0A164P858_BACCE</name>
<dbReference type="Proteomes" id="UP000076482">
    <property type="component" value="Unassembled WGS sequence"/>
</dbReference>
<reference evidence="7 8" key="1">
    <citation type="submission" date="2015-09" db="EMBL/GenBank/DDBJ databases">
        <title>Bacillus cereus food isolates.</title>
        <authorList>
            <person name="Boekhorst J."/>
        </authorList>
    </citation>
    <scope>NUCLEOTIDE SEQUENCE [LARGE SCALE GENOMIC DNA]</scope>
    <source>
        <strain evidence="7 8">B4088</strain>
    </source>
</reference>
<dbReference type="InterPro" id="IPR001972">
    <property type="entry name" value="Stomatin_HflK_fam"/>
</dbReference>
<sequence length="314" mass="34970">MTIGQLGLIIGFLFVLTLGLSSIRIVQQSNALIVERLGKFNRELKGGIHVLIPFLDVVRHRVDLRTQVLDIPAQPVISKDNATVHIDAVVYFRITDAFNAVYEIQNLPLALRNITATTLRNAVGSMELDETLSSRDRINTTLQTALDEATNRWGIKVERIEVKEVAPERSLAESMSRQMMAERTKREQILLAQAEKESAILKAQGHREAAILHAEAEKQSKILEAEAEKESRMRLAEGEAEAIRQVAAATKDQYDIVFGALKDAGMDEQMLTYESIQAFKELAKSNNKVFVPMESKALLGNIGAIQELLQTPKV</sequence>
<keyword evidence="7" id="KW-0378">Hydrolase</keyword>
<dbReference type="EMBL" id="LJKE01000043">
    <property type="protein sequence ID" value="KZD66381.1"/>
    <property type="molecule type" value="Genomic_DNA"/>
</dbReference>
<dbReference type="GO" id="GO:0006508">
    <property type="term" value="P:proteolysis"/>
    <property type="evidence" value="ECO:0007669"/>
    <property type="project" value="UniProtKB-KW"/>
</dbReference>
<dbReference type="SUPFAM" id="SSF117892">
    <property type="entry name" value="Band 7/SPFH domain"/>
    <property type="match status" value="1"/>
</dbReference>
<organism evidence="7 8">
    <name type="scientific">Bacillus cereus</name>
    <dbReference type="NCBI Taxonomy" id="1396"/>
    <lineage>
        <taxon>Bacteria</taxon>
        <taxon>Bacillati</taxon>
        <taxon>Bacillota</taxon>
        <taxon>Bacilli</taxon>
        <taxon>Bacillales</taxon>
        <taxon>Bacillaceae</taxon>
        <taxon>Bacillus</taxon>
        <taxon>Bacillus cereus group</taxon>
    </lineage>
</organism>
<protein>
    <submittedName>
        <fullName evidence="7">Putative stomatin/prohibitin-family membrane protease subunit YbbK</fullName>
    </submittedName>
</protein>
<dbReference type="PATRIC" id="fig|1396.535.peg.4458"/>
<gene>
    <name evidence="7" type="ORF">B4088_2497</name>
</gene>
<comment type="subcellular location">
    <subcellularLocation>
        <location evidence="1">Membrane</location>
        <topology evidence="1">Single-pass membrane protein</topology>
    </subcellularLocation>
</comment>
<keyword evidence="5" id="KW-0472">Membrane</keyword>